<protein>
    <submittedName>
        <fullName evidence="1">Uncharacterized protein</fullName>
    </submittedName>
</protein>
<evidence type="ECO:0000313" key="2">
    <source>
        <dbReference type="Proteomes" id="UP000613580"/>
    </source>
</evidence>
<keyword evidence="2" id="KW-1185">Reference proteome</keyword>
<organism evidence="1 2">
    <name type="scientific">Mycena chlorophos</name>
    <name type="common">Agaric fungus</name>
    <name type="synonym">Agaricus chlorophos</name>
    <dbReference type="NCBI Taxonomy" id="658473"/>
    <lineage>
        <taxon>Eukaryota</taxon>
        <taxon>Fungi</taxon>
        <taxon>Dikarya</taxon>
        <taxon>Basidiomycota</taxon>
        <taxon>Agaricomycotina</taxon>
        <taxon>Agaricomycetes</taxon>
        <taxon>Agaricomycetidae</taxon>
        <taxon>Agaricales</taxon>
        <taxon>Marasmiineae</taxon>
        <taxon>Mycenaceae</taxon>
        <taxon>Mycena</taxon>
    </lineage>
</organism>
<proteinExistence type="predicted"/>
<evidence type="ECO:0000313" key="1">
    <source>
        <dbReference type="EMBL" id="KAF7291789.1"/>
    </source>
</evidence>
<comment type="caution">
    <text evidence="1">The sequence shown here is derived from an EMBL/GenBank/DDBJ whole genome shotgun (WGS) entry which is preliminary data.</text>
</comment>
<sequence length="147" mass="16364">MPDELEDFVKRGCFAKAFADGMKSQLANTAYRVRKGAAANILKGLKVPKPSDPTKRVSVGVAKLNTSEPEYSIFNVPFLHGNESSLLDYDELFRHPLMLKYWDEHLFPEIGGSHYGGGVYRDENARGELTQAANQMQEMPVIDDADA</sequence>
<accession>A0A8H6VXH6</accession>
<name>A0A8H6VXH6_MYCCL</name>
<dbReference type="Proteomes" id="UP000613580">
    <property type="component" value="Unassembled WGS sequence"/>
</dbReference>
<dbReference type="EMBL" id="JACAZE010000023">
    <property type="protein sequence ID" value="KAF7291789.1"/>
    <property type="molecule type" value="Genomic_DNA"/>
</dbReference>
<dbReference type="AlphaFoldDB" id="A0A8H6VXH6"/>
<gene>
    <name evidence="1" type="ORF">HMN09_01238700</name>
</gene>
<reference evidence="1" key="1">
    <citation type="submission" date="2020-05" db="EMBL/GenBank/DDBJ databases">
        <title>Mycena genomes resolve the evolution of fungal bioluminescence.</title>
        <authorList>
            <person name="Tsai I.J."/>
        </authorList>
    </citation>
    <scope>NUCLEOTIDE SEQUENCE</scope>
    <source>
        <strain evidence="1">110903Hualien_Pintung</strain>
    </source>
</reference>